<dbReference type="InterPro" id="IPR004380">
    <property type="entry name" value="Asp_race"/>
</dbReference>
<evidence type="ECO:0000313" key="3">
    <source>
        <dbReference type="EMBL" id="SDV00399.1"/>
    </source>
</evidence>
<dbReference type="Pfam" id="PF01177">
    <property type="entry name" value="Asp_Glu_race"/>
    <property type="match status" value="1"/>
</dbReference>
<sequence length="236" mass="25816">MKTIGIVGGVAWPSSIVYYRVINELVAKRLGGEGRHCAKLVLAQTDFEEVERRQREGRWDLVGELLAAEGKKLKAAGADFFLLACNTVHTADEQVEASVDLPFLHIVDPAAEYVTSHGFKKIGLLGSKYTMTGTYFVDRLKKRYGLDVLIAEGTHQDNVHNALYEELVKGIFLPATREKFKEAIADLAARGAEAIILGCTEFGMLVDQGDSSVPLIDTTVMHAQAAVELALGNRQL</sequence>
<evidence type="ECO:0000256" key="2">
    <source>
        <dbReference type="ARBA" id="ARBA00023235"/>
    </source>
</evidence>
<dbReference type="InterPro" id="IPR001920">
    <property type="entry name" value="Asp/Glu_race"/>
</dbReference>
<accession>A0AAE8KYR1</accession>
<evidence type="ECO:0000313" key="4">
    <source>
        <dbReference type="Proteomes" id="UP000182085"/>
    </source>
</evidence>
<keyword evidence="2" id="KW-0413">Isomerase</keyword>
<comment type="similarity">
    <text evidence="1">Belongs to the aspartate/glutamate racemases family.</text>
</comment>
<dbReference type="InterPro" id="IPR033134">
    <property type="entry name" value="Asp/Glu_racemase_AS_2"/>
</dbReference>
<gene>
    <name evidence="3" type="ORF">SAMN04490209_1723</name>
</gene>
<dbReference type="InterPro" id="IPR015942">
    <property type="entry name" value="Asp/Glu/hydantoin_racemase"/>
</dbReference>
<evidence type="ECO:0000256" key="1">
    <source>
        <dbReference type="ARBA" id="ARBA00007847"/>
    </source>
</evidence>
<dbReference type="PROSITE" id="PS00924">
    <property type="entry name" value="ASP_GLU_RACEMASE_2"/>
    <property type="match status" value="1"/>
</dbReference>
<dbReference type="Proteomes" id="UP000182085">
    <property type="component" value="Chromosome I"/>
</dbReference>
<proteinExistence type="inferred from homology"/>
<protein>
    <submittedName>
        <fullName evidence="3">Aspartate racemase</fullName>
    </submittedName>
</protein>
<dbReference type="RefSeq" id="WP_034138555.1">
    <property type="nucleotide sequence ID" value="NZ_BAAAEG010000001.1"/>
</dbReference>
<dbReference type="Gene3D" id="3.40.50.1860">
    <property type="match status" value="2"/>
</dbReference>
<dbReference type="EMBL" id="LT629801">
    <property type="protein sequence ID" value="SDV00399.1"/>
    <property type="molecule type" value="Genomic_DNA"/>
</dbReference>
<dbReference type="GO" id="GO:0047661">
    <property type="term" value="F:amino-acid racemase activity"/>
    <property type="evidence" value="ECO:0007669"/>
    <property type="project" value="InterPro"/>
</dbReference>
<name>A0AAE8KYR1_9PSED</name>
<reference evidence="3 4" key="1">
    <citation type="submission" date="2016-10" db="EMBL/GenBank/DDBJ databases">
        <authorList>
            <person name="Varghese N."/>
            <person name="Submissions S."/>
        </authorList>
    </citation>
    <scope>NUCLEOTIDE SEQUENCE [LARGE SCALE GENOMIC DNA]</scope>
    <source>
        <strain evidence="3 4">BS2777</strain>
    </source>
</reference>
<dbReference type="SUPFAM" id="SSF53681">
    <property type="entry name" value="Aspartate/glutamate racemase"/>
    <property type="match status" value="2"/>
</dbReference>
<dbReference type="PANTHER" id="PTHR21198">
    <property type="entry name" value="GLUTAMATE RACEMASE"/>
    <property type="match status" value="1"/>
</dbReference>
<dbReference type="NCBIfam" id="TIGR00035">
    <property type="entry name" value="asp_race"/>
    <property type="match status" value="1"/>
</dbReference>
<organism evidence="3 4">
    <name type="scientific">Pseudomonas rhodesiae</name>
    <dbReference type="NCBI Taxonomy" id="76760"/>
    <lineage>
        <taxon>Bacteria</taxon>
        <taxon>Pseudomonadati</taxon>
        <taxon>Pseudomonadota</taxon>
        <taxon>Gammaproteobacteria</taxon>
        <taxon>Pseudomonadales</taxon>
        <taxon>Pseudomonadaceae</taxon>
        <taxon>Pseudomonas</taxon>
    </lineage>
</organism>
<dbReference type="AlphaFoldDB" id="A0AAE8KYR1"/>
<keyword evidence="4" id="KW-1185">Reference proteome</keyword>
<dbReference type="PANTHER" id="PTHR21198:SF7">
    <property type="entry name" value="ASPARTATE-GLUTAMATE RACEMASE FAMILY"/>
    <property type="match status" value="1"/>
</dbReference>